<dbReference type="InterPro" id="IPR006669">
    <property type="entry name" value="MgtE_transporter"/>
</dbReference>
<dbReference type="Proteomes" id="UP000007842">
    <property type="component" value="Chromosome"/>
</dbReference>
<evidence type="ECO:0000313" key="5">
    <source>
        <dbReference type="Proteomes" id="UP000007842"/>
    </source>
</evidence>
<dbReference type="Pfam" id="PF03448">
    <property type="entry name" value="MgtE_N"/>
    <property type="match status" value="1"/>
</dbReference>
<dbReference type="PANTHER" id="PTHR43773">
    <property type="entry name" value="MAGNESIUM TRANSPORTER MGTE"/>
    <property type="match status" value="1"/>
</dbReference>
<dbReference type="PATRIC" id="fig|1003195.29.peg.3994"/>
<dbReference type="Gene3D" id="3.10.580.10">
    <property type="entry name" value="CBS-domain"/>
    <property type="match status" value="1"/>
</dbReference>
<reference evidence="5" key="1">
    <citation type="submission" date="2011-12" db="EMBL/GenBank/DDBJ databases">
        <title>Complete genome sequence of Streptomyces cattleya strain DSM 46488.</title>
        <authorList>
            <person name="Ou H.-Y."/>
            <person name="Li P."/>
            <person name="Zhao C."/>
            <person name="O'Hagan D."/>
            <person name="Deng Z."/>
        </authorList>
    </citation>
    <scope>NUCLEOTIDE SEQUENCE [LARGE SCALE GENOMIC DNA]</scope>
    <source>
        <strain evidence="5">ATCC 35852 / DSM 46488 / JCM 4925 / NBRC 14057 / NRRL 8057</strain>
    </source>
</reference>
<sequence length="428" mass="46936">MFISHLSGVAVFDPNGDEVGRVRDVVVILRVGKLPPRVLGLVVEVVSRRRIFLPMTRVTSLESGQVITTGVVNLRRFEQRAAETLVLGELLDRRVRLVDGGEEVTVLDVAMVQLPARREWEIDKVFVRRGKGGPLRRRGEALTVEWSAVTGFSAEEQGQGAATLLATFEQLRPADLANVLHHLSAKRRAEVAAALDDDRLADVLEELPEDDQVEILGKLAEERAADVLEAMDPDDAADLLSELPEEDKERLLELMRPQDAAPLRRLLTYEERTAGGLMTTEPIVLRPDATVADALARVRNKDLSPALAAQVYVCRPPDETPTGKYLGVVHFQRLLRDPPFTLVGSIVDTDLRPLPPDTSLPAVTSYLATYNMVAAPVVDESGSLLGAVTVDDVLDHLLPEDWRDSAAHDTTTGLTPVPGLREATDEQH</sequence>
<dbReference type="KEGG" id="scy:SCATT_39960"/>
<dbReference type="InterPro" id="IPR058838">
    <property type="entry name" value="SH3_actinomycetes"/>
</dbReference>
<keyword evidence="1" id="KW-0129">CBS domain</keyword>
<dbReference type="eggNOG" id="COG2239">
    <property type="taxonomic scope" value="Bacteria"/>
</dbReference>
<evidence type="ECO:0000256" key="2">
    <source>
        <dbReference type="SAM" id="MobiDB-lite"/>
    </source>
</evidence>
<dbReference type="Gene3D" id="1.25.60.10">
    <property type="entry name" value="MgtE N-terminal domain-like"/>
    <property type="match status" value="1"/>
</dbReference>
<dbReference type="GO" id="GO:0015095">
    <property type="term" value="F:magnesium ion transmembrane transporter activity"/>
    <property type="evidence" value="ECO:0007669"/>
    <property type="project" value="InterPro"/>
</dbReference>
<gene>
    <name evidence="4" type="ordered locus">SCATT_39960</name>
</gene>
<evidence type="ECO:0000256" key="1">
    <source>
        <dbReference type="PROSITE-ProRule" id="PRU00703"/>
    </source>
</evidence>
<dbReference type="PANTHER" id="PTHR43773:SF1">
    <property type="entry name" value="MAGNESIUM TRANSPORTER MGTE"/>
    <property type="match status" value="1"/>
</dbReference>
<dbReference type="AlphaFoldDB" id="G8WUS4"/>
<dbReference type="SMART" id="SM00924">
    <property type="entry name" value="MgtE_N"/>
    <property type="match status" value="1"/>
</dbReference>
<proteinExistence type="predicted"/>
<feature type="region of interest" description="Disordered" evidence="2">
    <location>
        <begin position="406"/>
        <end position="428"/>
    </location>
</feature>
<dbReference type="PROSITE" id="PS51371">
    <property type="entry name" value="CBS"/>
    <property type="match status" value="1"/>
</dbReference>
<accession>G8WUS4</accession>
<dbReference type="EMBL" id="CP003219">
    <property type="protein sequence ID" value="AEW96367.1"/>
    <property type="molecule type" value="Genomic_DNA"/>
</dbReference>
<organism evidence="4 5">
    <name type="scientific">Streptantibioticus cattleyicolor (strain ATCC 35852 / DSM 46488 / JCM 4925 / NBRC 14057 / NRRL 8057)</name>
    <name type="common">Streptomyces cattleya</name>
    <dbReference type="NCBI Taxonomy" id="1003195"/>
    <lineage>
        <taxon>Bacteria</taxon>
        <taxon>Bacillati</taxon>
        <taxon>Actinomycetota</taxon>
        <taxon>Actinomycetes</taxon>
        <taxon>Kitasatosporales</taxon>
        <taxon>Streptomycetaceae</taxon>
        <taxon>Streptantibioticus</taxon>
    </lineage>
</organism>
<feature type="domain" description="CBS" evidence="3">
    <location>
        <begin position="347"/>
        <end position="405"/>
    </location>
</feature>
<dbReference type="InterPro" id="IPR038076">
    <property type="entry name" value="MgtE_N_sf"/>
</dbReference>
<dbReference type="SUPFAM" id="SSF50346">
    <property type="entry name" value="PRC-barrel domain"/>
    <property type="match status" value="1"/>
</dbReference>
<protein>
    <submittedName>
        <fullName evidence="4">Putative magnesium (Mg2+) transporter</fullName>
    </submittedName>
</protein>
<evidence type="ECO:0000259" key="3">
    <source>
        <dbReference type="PROSITE" id="PS51371"/>
    </source>
</evidence>
<keyword evidence="5" id="KW-1185">Reference proteome</keyword>
<dbReference type="SUPFAM" id="SSF158791">
    <property type="entry name" value="MgtE N-terminal domain-like"/>
    <property type="match status" value="1"/>
</dbReference>
<dbReference type="SUPFAM" id="SSF54631">
    <property type="entry name" value="CBS-domain pair"/>
    <property type="match status" value="1"/>
</dbReference>
<dbReference type="CDD" id="cd04606">
    <property type="entry name" value="CBS_pair_Mg_transporter"/>
    <property type="match status" value="1"/>
</dbReference>
<dbReference type="STRING" id="1003195.SCATT_39960"/>
<dbReference type="InterPro" id="IPR011033">
    <property type="entry name" value="PRC_barrel-like_sf"/>
</dbReference>
<dbReference type="Pfam" id="PF00571">
    <property type="entry name" value="CBS"/>
    <property type="match status" value="2"/>
</dbReference>
<dbReference type="InterPro" id="IPR006668">
    <property type="entry name" value="Mg_transptr_MgtE_intracell_dom"/>
</dbReference>
<dbReference type="HOGENOM" id="CLU_030870_0_0_11"/>
<name>G8WUS4_STREN</name>
<evidence type="ECO:0000313" key="4">
    <source>
        <dbReference type="EMBL" id="AEW96367.1"/>
    </source>
</evidence>
<dbReference type="InterPro" id="IPR046342">
    <property type="entry name" value="CBS_dom_sf"/>
</dbReference>
<dbReference type="Pfam" id="PF26205">
    <property type="entry name" value="SH3_actinomycetes"/>
    <property type="match status" value="1"/>
</dbReference>
<dbReference type="GO" id="GO:0016020">
    <property type="term" value="C:membrane"/>
    <property type="evidence" value="ECO:0007669"/>
    <property type="project" value="InterPro"/>
</dbReference>
<dbReference type="InterPro" id="IPR000644">
    <property type="entry name" value="CBS_dom"/>
</dbReference>